<dbReference type="InterPro" id="IPR018357">
    <property type="entry name" value="Hexapep_transf_CS"/>
</dbReference>
<evidence type="ECO:0000256" key="1">
    <source>
        <dbReference type="ARBA" id="ARBA00022679"/>
    </source>
</evidence>
<evidence type="ECO:0000256" key="2">
    <source>
        <dbReference type="ARBA" id="ARBA00022737"/>
    </source>
</evidence>
<evidence type="ECO:0000313" key="3">
    <source>
        <dbReference type="EMBL" id="MDO6122939.1"/>
    </source>
</evidence>
<sequence>MKQSARGLIEAALGGRKASGEPISAHRLFEHAFQEGTAPDRSLLLWGEDFPDCQYERIELEHFHFSAKGKQPATNCWLWCPVGSWSAIRAVVKFAAPKPIKDCNFYFFRVPAPTSKIRFTLRGDNQTAVLFSERIMRFNATMVDAGNTLTIGENTYIGGGELSLGRTTVTIAAGGLWSDGVLLQGTDSHGIVDLDTMRIINNVPKHITLKRRVWLGRGASVMKNVTIEEGAIVGAAALVVKDVPKACAVAGIPAKVIKERVTWTQRRSVIMDDEKQYILRLRNEMKSSAE</sequence>
<dbReference type="EMBL" id="WHSC02000007">
    <property type="protein sequence ID" value="MDO6122939.1"/>
    <property type="molecule type" value="Genomic_DNA"/>
</dbReference>
<reference evidence="3" key="1">
    <citation type="submission" date="2022-04" db="EMBL/GenBank/DDBJ databases">
        <title>Shinella lacus sp. nov., a novel member of the genus Shinella from water.</title>
        <authorList>
            <person name="Deng Y."/>
        </authorList>
    </citation>
    <scope>NUCLEOTIDE SEQUENCE</scope>
    <source>
        <strain evidence="3">JCM 31239</strain>
    </source>
</reference>
<gene>
    <name evidence="3" type="ORF">GB928_017225</name>
</gene>
<dbReference type="RefSeq" id="WP_244760602.1">
    <property type="nucleotide sequence ID" value="NZ_JALJCJ010000002.1"/>
</dbReference>
<dbReference type="PROSITE" id="PS00101">
    <property type="entry name" value="HEXAPEP_TRANSFERASES"/>
    <property type="match status" value="1"/>
</dbReference>
<dbReference type="Gene3D" id="2.160.10.10">
    <property type="entry name" value="Hexapeptide repeat proteins"/>
    <property type="match status" value="1"/>
</dbReference>
<protein>
    <submittedName>
        <fullName evidence="3">Acyltransferase</fullName>
    </submittedName>
</protein>
<comment type="caution">
    <text evidence="3">The sequence shown here is derived from an EMBL/GenBank/DDBJ whole genome shotgun (WGS) entry which is preliminary data.</text>
</comment>
<keyword evidence="4" id="KW-1185">Reference proteome</keyword>
<dbReference type="PANTHER" id="PTHR23416">
    <property type="entry name" value="SIALIC ACID SYNTHASE-RELATED"/>
    <property type="match status" value="1"/>
</dbReference>
<dbReference type="PANTHER" id="PTHR23416:SF78">
    <property type="entry name" value="LIPOPOLYSACCHARIDE BIOSYNTHESIS O-ACETYL TRANSFERASE WBBJ-RELATED"/>
    <property type="match status" value="1"/>
</dbReference>
<proteinExistence type="predicted"/>
<keyword evidence="1" id="KW-0808">Transferase</keyword>
<keyword evidence="2" id="KW-0677">Repeat</keyword>
<dbReference type="Proteomes" id="UP001177080">
    <property type="component" value="Unassembled WGS sequence"/>
</dbReference>
<dbReference type="SUPFAM" id="SSF51161">
    <property type="entry name" value="Trimeric LpxA-like enzymes"/>
    <property type="match status" value="1"/>
</dbReference>
<dbReference type="GO" id="GO:0016746">
    <property type="term" value="F:acyltransferase activity"/>
    <property type="evidence" value="ECO:0007669"/>
    <property type="project" value="UniProtKB-KW"/>
</dbReference>
<evidence type="ECO:0000313" key="4">
    <source>
        <dbReference type="Proteomes" id="UP001177080"/>
    </source>
</evidence>
<name>A0ABT8XGS1_9HYPH</name>
<dbReference type="CDD" id="cd04647">
    <property type="entry name" value="LbH_MAT_like"/>
    <property type="match status" value="1"/>
</dbReference>
<dbReference type="InterPro" id="IPR011004">
    <property type="entry name" value="Trimer_LpxA-like_sf"/>
</dbReference>
<organism evidence="3 4">
    <name type="scientific">Shinella curvata</name>
    <dbReference type="NCBI Taxonomy" id="1817964"/>
    <lineage>
        <taxon>Bacteria</taxon>
        <taxon>Pseudomonadati</taxon>
        <taxon>Pseudomonadota</taxon>
        <taxon>Alphaproteobacteria</taxon>
        <taxon>Hyphomicrobiales</taxon>
        <taxon>Rhizobiaceae</taxon>
        <taxon>Shinella</taxon>
    </lineage>
</organism>
<accession>A0ABT8XGS1</accession>
<keyword evidence="3" id="KW-0012">Acyltransferase</keyword>
<dbReference type="InterPro" id="IPR051159">
    <property type="entry name" value="Hexapeptide_acetyltransf"/>
</dbReference>